<sequence length="153" mass="17327">MPCSRIPLIFKLYESASLCNTEGNSCATCFGILSDLNFAQLTAKQLTGELKVRMNKKGPSRRPRNSSKERDVKTVKFEDEEDELDATSGMIPPLDVWENPAPFLRHSSDNFPFEIYSTLPKKILTDFQGPETGKPRRKRGLKADKKKCKLTML</sequence>
<dbReference type="EMBL" id="VCGU01000004">
    <property type="protein sequence ID" value="TRY77167.1"/>
    <property type="molecule type" value="Genomic_DNA"/>
</dbReference>
<accession>A0A553PHN2</accession>
<feature type="region of interest" description="Disordered" evidence="1">
    <location>
        <begin position="52"/>
        <end position="91"/>
    </location>
</feature>
<evidence type="ECO:0000313" key="3">
    <source>
        <dbReference type="Proteomes" id="UP000318571"/>
    </source>
</evidence>
<dbReference type="Proteomes" id="UP000318571">
    <property type="component" value="Chromosome 5"/>
</dbReference>
<name>A0A553PHN2_TIGCA</name>
<feature type="non-terminal residue" evidence="2">
    <location>
        <position position="153"/>
    </location>
</feature>
<evidence type="ECO:0000256" key="1">
    <source>
        <dbReference type="SAM" id="MobiDB-lite"/>
    </source>
</evidence>
<gene>
    <name evidence="2" type="ORF">TCAL_15993</name>
</gene>
<feature type="compositionally biased region" description="Basic and acidic residues" evidence="1">
    <location>
        <begin position="66"/>
        <end position="77"/>
    </location>
</feature>
<organism evidence="2 3">
    <name type="scientific">Tigriopus californicus</name>
    <name type="common">Marine copepod</name>
    <dbReference type="NCBI Taxonomy" id="6832"/>
    <lineage>
        <taxon>Eukaryota</taxon>
        <taxon>Metazoa</taxon>
        <taxon>Ecdysozoa</taxon>
        <taxon>Arthropoda</taxon>
        <taxon>Crustacea</taxon>
        <taxon>Multicrustacea</taxon>
        <taxon>Hexanauplia</taxon>
        <taxon>Copepoda</taxon>
        <taxon>Harpacticoida</taxon>
        <taxon>Harpacticidae</taxon>
        <taxon>Tigriopus</taxon>
    </lineage>
</organism>
<protein>
    <submittedName>
        <fullName evidence="2">Uncharacterized protein</fullName>
    </submittedName>
</protein>
<reference evidence="2 3" key="1">
    <citation type="journal article" date="2018" name="Nat. Ecol. Evol.">
        <title>Genomic signatures of mitonuclear coevolution across populations of Tigriopus californicus.</title>
        <authorList>
            <person name="Barreto F.S."/>
            <person name="Watson E.T."/>
            <person name="Lima T.G."/>
            <person name="Willett C.S."/>
            <person name="Edmands S."/>
            <person name="Li W."/>
            <person name="Burton R.S."/>
        </authorList>
    </citation>
    <scope>NUCLEOTIDE SEQUENCE [LARGE SCALE GENOMIC DNA]</scope>
    <source>
        <strain evidence="2 3">San Diego</strain>
    </source>
</reference>
<dbReference type="AlphaFoldDB" id="A0A553PHN2"/>
<keyword evidence="3" id="KW-1185">Reference proteome</keyword>
<proteinExistence type="predicted"/>
<comment type="caution">
    <text evidence="2">The sequence shown here is derived from an EMBL/GenBank/DDBJ whole genome shotgun (WGS) entry which is preliminary data.</text>
</comment>
<feature type="compositionally biased region" description="Basic residues" evidence="1">
    <location>
        <begin position="53"/>
        <end position="65"/>
    </location>
</feature>
<evidence type="ECO:0000313" key="2">
    <source>
        <dbReference type="EMBL" id="TRY77167.1"/>
    </source>
</evidence>